<dbReference type="GO" id="GO:0003700">
    <property type="term" value="F:DNA-binding transcription factor activity"/>
    <property type="evidence" value="ECO:0007669"/>
    <property type="project" value="TreeGrafter"/>
</dbReference>
<feature type="compositionally biased region" description="Polar residues" evidence="2">
    <location>
        <begin position="179"/>
        <end position="188"/>
    </location>
</feature>
<accession>A0A2K8U8N7</accession>
<dbReference type="PANTHER" id="PTHR46797:SF1">
    <property type="entry name" value="METHYLPHOSPHONATE SYNTHASE"/>
    <property type="match status" value="1"/>
</dbReference>
<gene>
    <name evidence="4" type="ORF">THSYN_13885</name>
</gene>
<evidence type="ECO:0000256" key="2">
    <source>
        <dbReference type="SAM" id="MobiDB-lite"/>
    </source>
</evidence>
<dbReference type="InterPro" id="IPR001387">
    <property type="entry name" value="Cro/C1-type_HTH"/>
</dbReference>
<evidence type="ECO:0000259" key="3">
    <source>
        <dbReference type="PROSITE" id="PS50943"/>
    </source>
</evidence>
<evidence type="ECO:0000313" key="4">
    <source>
        <dbReference type="EMBL" id="AUB81940.1"/>
    </source>
</evidence>
<organism evidence="4 5">
    <name type="scientific">Candidatus Thiodictyon syntrophicum</name>
    <dbReference type="NCBI Taxonomy" id="1166950"/>
    <lineage>
        <taxon>Bacteria</taxon>
        <taxon>Pseudomonadati</taxon>
        <taxon>Pseudomonadota</taxon>
        <taxon>Gammaproteobacteria</taxon>
        <taxon>Chromatiales</taxon>
        <taxon>Chromatiaceae</taxon>
        <taxon>Thiodictyon</taxon>
    </lineage>
</organism>
<evidence type="ECO:0000313" key="5">
    <source>
        <dbReference type="Proteomes" id="UP000232638"/>
    </source>
</evidence>
<keyword evidence="1" id="KW-0238">DNA-binding</keyword>
<dbReference type="SMART" id="SM00530">
    <property type="entry name" value="HTH_XRE"/>
    <property type="match status" value="1"/>
</dbReference>
<name>A0A2K8U8N7_9GAMM</name>
<feature type="domain" description="HTH cro/C1-type" evidence="3">
    <location>
        <begin position="9"/>
        <end position="63"/>
    </location>
</feature>
<dbReference type="RefSeq" id="WP_100919692.1">
    <property type="nucleotide sequence ID" value="NZ_CP020370.1"/>
</dbReference>
<feature type="region of interest" description="Disordered" evidence="2">
    <location>
        <begin position="168"/>
        <end position="188"/>
    </location>
</feature>
<protein>
    <recommendedName>
        <fullName evidence="3">HTH cro/C1-type domain-containing protein</fullName>
    </recommendedName>
</protein>
<dbReference type="PANTHER" id="PTHR46797">
    <property type="entry name" value="HTH-TYPE TRANSCRIPTIONAL REGULATOR"/>
    <property type="match status" value="1"/>
</dbReference>
<dbReference type="Gene3D" id="1.10.260.40">
    <property type="entry name" value="lambda repressor-like DNA-binding domains"/>
    <property type="match status" value="1"/>
</dbReference>
<dbReference type="GO" id="GO:0005829">
    <property type="term" value="C:cytosol"/>
    <property type="evidence" value="ECO:0007669"/>
    <property type="project" value="TreeGrafter"/>
</dbReference>
<dbReference type="InterPro" id="IPR010982">
    <property type="entry name" value="Lambda_DNA-bd_dom_sf"/>
</dbReference>
<dbReference type="EMBL" id="CP020370">
    <property type="protein sequence ID" value="AUB81940.1"/>
    <property type="molecule type" value="Genomic_DNA"/>
</dbReference>
<proteinExistence type="predicted"/>
<dbReference type="KEGG" id="tsy:THSYN_13885"/>
<dbReference type="GO" id="GO:0003677">
    <property type="term" value="F:DNA binding"/>
    <property type="evidence" value="ECO:0007669"/>
    <property type="project" value="UniProtKB-KW"/>
</dbReference>
<dbReference type="AlphaFoldDB" id="A0A2K8U8N7"/>
<dbReference type="InterPro" id="IPR050807">
    <property type="entry name" value="TransReg_Diox_bact_type"/>
</dbReference>
<sequence length="188" mass="20439">MSELNTTRLRLARERRGLNQIELSALLGTAAGLAGQWERGSKEPSLKKLKQLAKALEVRIGWLLGEGEAEGEDEGDPLAVVQEQAHGYTRRRADKYNSRDAVLSDYKAPVGLRDLASDAVLVQALGITACEWTALGSFEFSDGLTKEGYCAVIMILRTCSVDARRRELDSKPGRHVATPANSASSVNL</sequence>
<dbReference type="CDD" id="cd00093">
    <property type="entry name" value="HTH_XRE"/>
    <property type="match status" value="1"/>
</dbReference>
<dbReference type="SUPFAM" id="SSF47413">
    <property type="entry name" value="lambda repressor-like DNA-binding domains"/>
    <property type="match status" value="1"/>
</dbReference>
<reference evidence="4 5" key="1">
    <citation type="submission" date="2017-03" db="EMBL/GenBank/DDBJ databases">
        <title>Complete genome sequence of Candidatus 'Thiodictyon syntrophicum' sp. nov. strain Cad16T, a photolithoautotroph purple sulfur bacterium isolated from an alpine meromictic lake.</title>
        <authorList>
            <person name="Luedin S.M."/>
            <person name="Pothier J.F."/>
            <person name="Danza F."/>
            <person name="Storelli N."/>
            <person name="Wittwer M."/>
            <person name="Tonolla M."/>
        </authorList>
    </citation>
    <scope>NUCLEOTIDE SEQUENCE [LARGE SCALE GENOMIC DNA]</scope>
    <source>
        <strain evidence="4 5">Cad16T</strain>
    </source>
</reference>
<keyword evidence="5" id="KW-1185">Reference proteome</keyword>
<dbReference type="Proteomes" id="UP000232638">
    <property type="component" value="Chromosome"/>
</dbReference>
<evidence type="ECO:0000256" key="1">
    <source>
        <dbReference type="ARBA" id="ARBA00023125"/>
    </source>
</evidence>
<dbReference type="PROSITE" id="PS50943">
    <property type="entry name" value="HTH_CROC1"/>
    <property type="match status" value="1"/>
</dbReference>
<dbReference type="Pfam" id="PF01381">
    <property type="entry name" value="HTH_3"/>
    <property type="match status" value="1"/>
</dbReference>